<gene>
    <name evidence="1" type="ORF">I553_6247</name>
</gene>
<accession>X8BE42</accession>
<sequence>MDSAVSFAYLFAGRAVSIRATWRRQPKQTNSVTGRMPWKGAVWLLQKAMSRHGAGQRA</sequence>
<comment type="caution">
    <text evidence="1">The sequence shown here is derived from an EMBL/GenBank/DDBJ whole genome shotgun (WGS) entry which is preliminary data.</text>
</comment>
<reference evidence="1" key="1">
    <citation type="submission" date="2014-01" db="EMBL/GenBank/DDBJ databases">
        <authorList>
            <person name="Brown-Elliot B."/>
            <person name="Wallace R."/>
            <person name="Lenaerts A."/>
            <person name="Ordway D."/>
            <person name="DeGroote M.A."/>
            <person name="Parker T."/>
            <person name="Sizemore C."/>
            <person name="Tallon L.J."/>
            <person name="Sadzewicz L.K."/>
            <person name="Sengamalay N."/>
            <person name="Fraser C.M."/>
            <person name="Hine E."/>
            <person name="Shefchek K.A."/>
            <person name="Das S.P."/>
            <person name="Tettelin H."/>
        </authorList>
    </citation>
    <scope>NUCLEOTIDE SEQUENCE [LARGE SCALE GENOMIC DNA]</scope>
    <source>
        <strain evidence="1">4042</strain>
    </source>
</reference>
<dbReference type="EMBL" id="JAOB01000042">
    <property type="protein sequence ID" value="EUA42387.1"/>
    <property type="molecule type" value="Genomic_DNA"/>
</dbReference>
<evidence type="ECO:0000313" key="1">
    <source>
        <dbReference type="EMBL" id="EUA42387.1"/>
    </source>
</evidence>
<organism evidence="1">
    <name type="scientific">Mycobacterium xenopi 4042</name>
    <dbReference type="NCBI Taxonomy" id="1299334"/>
    <lineage>
        <taxon>Bacteria</taxon>
        <taxon>Bacillati</taxon>
        <taxon>Actinomycetota</taxon>
        <taxon>Actinomycetes</taxon>
        <taxon>Mycobacteriales</taxon>
        <taxon>Mycobacteriaceae</taxon>
        <taxon>Mycobacterium</taxon>
    </lineage>
</organism>
<protein>
    <submittedName>
        <fullName evidence="1">Uncharacterized protein</fullName>
    </submittedName>
</protein>
<name>X8BE42_MYCXE</name>
<proteinExistence type="predicted"/>
<dbReference type="AlphaFoldDB" id="X8BE42"/>